<dbReference type="CDD" id="cd05468">
    <property type="entry name" value="pVHL"/>
    <property type="match status" value="1"/>
</dbReference>
<keyword evidence="18" id="KW-1185">Reference proteome</keyword>
<evidence type="ECO:0000259" key="16">
    <source>
        <dbReference type="PROSITE" id="PS50225"/>
    </source>
</evidence>
<keyword evidence="10" id="KW-0256">Endoplasmic reticulum</keyword>
<name>A0AAY5KNK7_ESOLU</name>
<dbReference type="GeneTree" id="ENSGT00940000180800"/>
<reference evidence="17" key="2">
    <citation type="submission" date="2025-08" db="UniProtKB">
        <authorList>
            <consortium name="Ensembl"/>
        </authorList>
    </citation>
    <scope>IDENTIFICATION</scope>
</reference>
<dbReference type="GO" id="GO:0005634">
    <property type="term" value="C:nucleus"/>
    <property type="evidence" value="ECO:0007669"/>
    <property type="project" value="UniProtKB-SubCell"/>
</dbReference>
<sequence>MEEQEVSNDTAFLRSLNADVKTNVHFINRSKQSARAWWLDYSGHPVSYGDIRTNELLSMTTYLTHPWVFRTSRNGAKLLANQLEVYMPAAATEYEDDGDPKFLDVFITTPVYSLQEYCLVLIRKLVQEHDFGRLDIPESLRRDLRQRPDLLKELELINSRRR</sequence>
<keyword evidence="7" id="KW-1003">Cell membrane</keyword>
<dbReference type="Gene3D" id="1.10.750.10">
    <property type="entry name" value="von Hippel-Lindau disease tumour suppressor, alpha domain"/>
    <property type="match status" value="1"/>
</dbReference>
<evidence type="ECO:0000256" key="6">
    <source>
        <dbReference type="ARBA" id="ARBA00010057"/>
    </source>
</evidence>
<protein>
    <recommendedName>
        <fullName evidence="14">von Hippel-Lindau disease tumor suppressor</fullName>
    </recommendedName>
    <alternativeName>
        <fullName evidence="15">pVHL</fullName>
    </alternativeName>
</protein>
<dbReference type="SUPFAM" id="SSF49468">
    <property type="entry name" value="VHL"/>
    <property type="match status" value="1"/>
</dbReference>
<dbReference type="InterPro" id="IPR001496">
    <property type="entry name" value="SOCS_box"/>
</dbReference>
<dbReference type="Pfam" id="PF17211">
    <property type="entry name" value="VHL_C"/>
    <property type="match status" value="1"/>
</dbReference>
<dbReference type="InterPro" id="IPR024048">
    <property type="entry name" value="VHL_alpha_dom"/>
</dbReference>
<evidence type="ECO:0000256" key="4">
    <source>
        <dbReference type="ARBA" id="ARBA00004496"/>
    </source>
</evidence>
<accession>A0AAY5KNK7</accession>
<dbReference type="KEGG" id="els:105027074"/>
<dbReference type="Proteomes" id="UP000265140">
    <property type="component" value="Chromosome 14"/>
</dbReference>
<evidence type="ECO:0000256" key="12">
    <source>
        <dbReference type="ARBA" id="ARBA00023242"/>
    </source>
</evidence>
<dbReference type="InterPro" id="IPR022772">
    <property type="entry name" value="VHL_tumour_suppress_b/a_dom"/>
</dbReference>
<evidence type="ECO:0000313" key="17">
    <source>
        <dbReference type="Ensembl" id="ENSELUP00000090723.1"/>
    </source>
</evidence>
<organism evidence="17 18">
    <name type="scientific">Esox lucius</name>
    <name type="common">Northern pike</name>
    <dbReference type="NCBI Taxonomy" id="8010"/>
    <lineage>
        <taxon>Eukaryota</taxon>
        <taxon>Metazoa</taxon>
        <taxon>Chordata</taxon>
        <taxon>Craniata</taxon>
        <taxon>Vertebrata</taxon>
        <taxon>Euteleostomi</taxon>
        <taxon>Actinopterygii</taxon>
        <taxon>Neopterygii</taxon>
        <taxon>Teleostei</taxon>
        <taxon>Protacanthopterygii</taxon>
        <taxon>Esociformes</taxon>
        <taxon>Esocidae</taxon>
        <taxon>Esox</taxon>
    </lineage>
</organism>
<proteinExistence type="inferred from homology"/>
<reference evidence="17 18" key="1">
    <citation type="submission" date="2020-02" db="EMBL/GenBank/DDBJ databases">
        <title>Esox lucius (northern pike) genome, fEsoLuc1, primary haplotype.</title>
        <authorList>
            <person name="Myers G."/>
            <person name="Karagic N."/>
            <person name="Meyer A."/>
            <person name="Pippel M."/>
            <person name="Reichard M."/>
            <person name="Winkler S."/>
            <person name="Tracey A."/>
            <person name="Sims Y."/>
            <person name="Howe K."/>
            <person name="Rhie A."/>
            <person name="Formenti G."/>
            <person name="Durbin R."/>
            <person name="Fedrigo O."/>
            <person name="Jarvis E.D."/>
        </authorList>
    </citation>
    <scope>NUCLEOTIDE SEQUENCE [LARGE SCALE GENOMIC DNA]</scope>
</reference>
<evidence type="ECO:0000256" key="1">
    <source>
        <dbReference type="ARBA" id="ARBA00004123"/>
    </source>
</evidence>
<comment type="function">
    <text evidence="13">Involved in the ubiquitination and subsequent proteasomal degradation via the von Hippel-Lindau ubiquitination complex. Seems to act as a target recruitment subunit in the E3 ubiquitin ligase complex and recruits hydroxylated hypoxia-inducible factor (HIF) under normoxic conditions. Involved in transcriptional repression through interaction with HIF1A, HIF1AN and histone deacetylases. Ubiquitinates, in an oxygen-responsive manner, ADRB2. Acts as a negative regulator of mTORC1 by promoting ubiquitination and degradation of RPTOR.</text>
</comment>
<comment type="pathway">
    <text evidence="5">Protein modification; protein ubiquitination.</text>
</comment>
<feature type="domain" description="SOCS box" evidence="16">
    <location>
        <begin position="109"/>
        <end position="150"/>
    </location>
</feature>
<dbReference type="Pfam" id="PF01847">
    <property type="entry name" value="VHL"/>
    <property type="match status" value="1"/>
</dbReference>
<evidence type="ECO:0000256" key="11">
    <source>
        <dbReference type="ARBA" id="ARBA00023136"/>
    </source>
</evidence>
<evidence type="ECO:0000256" key="10">
    <source>
        <dbReference type="ARBA" id="ARBA00022824"/>
    </source>
</evidence>
<evidence type="ECO:0000256" key="3">
    <source>
        <dbReference type="ARBA" id="ARBA00004240"/>
    </source>
</evidence>
<evidence type="ECO:0000256" key="2">
    <source>
        <dbReference type="ARBA" id="ARBA00004202"/>
    </source>
</evidence>
<comment type="similarity">
    <text evidence="6">Belongs to the VHL family.</text>
</comment>
<dbReference type="GO" id="GO:0001666">
    <property type="term" value="P:response to hypoxia"/>
    <property type="evidence" value="ECO:0007669"/>
    <property type="project" value="UniProtKB-ARBA"/>
</dbReference>
<dbReference type="CTD" id="391104"/>
<dbReference type="AlphaFoldDB" id="A0AAY5KNK7"/>
<evidence type="ECO:0000256" key="7">
    <source>
        <dbReference type="ARBA" id="ARBA00022475"/>
    </source>
</evidence>
<dbReference type="InterPro" id="IPR037139">
    <property type="entry name" value="VHL_alpha_dom_sf"/>
</dbReference>
<reference evidence="17" key="3">
    <citation type="submission" date="2025-09" db="UniProtKB">
        <authorList>
            <consortium name="Ensembl"/>
        </authorList>
    </citation>
    <scope>IDENTIFICATION</scope>
</reference>
<dbReference type="InterPro" id="IPR036208">
    <property type="entry name" value="VHL_sf"/>
</dbReference>
<keyword evidence="12" id="KW-0539">Nucleus</keyword>
<evidence type="ECO:0000256" key="14">
    <source>
        <dbReference type="ARBA" id="ARBA00072532"/>
    </source>
</evidence>
<dbReference type="FunFam" id="2.60.40.780:FF:000001">
    <property type="entry name" value="von Hippel-Lindau disease tumor suppressor"/>
    <property type="match status" value="1"/>
</dbReference>
<dbReference type="GeneID" id="105027074"/>
<keyword evidence="8" id="KW-0963">Cytoplasm</keyword>
<dbReference type="InterPro" id="IPR037140">
    <property type="entry name" value="VHL_beta_dom_sf"/>
</dbReference>
<dbReference type="PROSITE" id="PS50225">
    <property type="entry name" value="SOCS"/>
    <property type="match status" value="1"/>
</dbReference>
<dbReference type="InterPro" id="IPR024053">
    <property type="entry name" value="VHL_beta_dom"/>
</dbReference>
<dbReference type="GO" id="GO:0010468">
    <property type="term" value="P:regulation of gene expression"/>
    <property type="evidence" value="ECO:0007669"/>
    <property type="project" value="UniProtKB-ARBA"/>
</dbReference>
<evidence type="ECO:0000313" key="18">
    <source>
        <dbReference type="Proteomes" id="UP000265140"/>
    </source>
</evidence>
<keyword evidence="11" id="KW-0472">Membrane</keyword>
<evidence type="ECO:0000256" key="13">
    <source>
        <dbReference type="ARBA" id="ARBA00059036"/>
    </source>
</evidence>
<dbReference type="GO" id="GO:0005783">
    <property type="term" value="C:endoplasmic reticulum"/>
    <property type="evidence" value="ECO:0007669"/>
    <property type="project" value="UniProtKB-SubCell"/>
</dbReference>
<dbReference type="FunFam" id="1.10.750.10:FF:000001">
    <property type="entry name" value="von Hippel-Lindau disease tumor suppressor"/>
    <property type="match status" value="1"/>
</dbReference>
<dbReference type="Gene3D" id="2.60.40.780">
    <property type="entry name" value="von Hippel-Lindau disease tumour suppressor, beta domain"/>
    <property type="match status" value="1"/>
</dbReference>
<keyword evidence="9" id="KW-0833">Ubl conjugation pathway</keyword>
<evidence type="ECO:0000256" key="9">
    <source>
        <dbReference type="ARBA" id="ARBA00022786"/>
    </source>
</evidence>
<dbReference type="RefSeq" id="XP_019909172.1">
    <property type="nucleotide sequence ID" value="XM_020053613.3"/>
</dbReference>
<evidence type="ECO:0000256" key="5">
    <source>
        <dbReference type="ARBA" id="ARBA00004906"/>
    </source>
</evidence>
<dbReference type="Ensembl" id="ENSELUT00000103539.1">
    <property type="protein sequence ID" value="ENSELUP00000090723.1"/>
    <property type="gene ID" value="ENSELUG00000038807.1"/>
</dbReference>
<evidence type="ECO:0000256" key="8">
    <source>
        <dbReference type="ARBA" id="ARBA00022490"/>
    </source>
</evidence>
<comment type="subcellular location">
    <subcellularLocation>
        <location evidence="2">Cell membrane</location>
        <topology evidence="2">Peripheral membrane protein</topology>
    </subcellularLocation>
    <subcellularLocation>
        <location evidence="4">Cytoplasm</location>
    </subcellularLocation>
    <subcellularLocation>
        <location evidence="3">Endoplasmic reticulum</location>
    </subcellularLocation>
    <subcellularLocation>
        <location evidence="1">Nucleus</location>
    </subcellularLocation>
</comment>
<dbReference type="GO" id="GO:0005886">
    <property type="term" value="C:plasma membrane"/>
    <property type="evidence" value="ECO:0007669"/>
    <property type="project" value="UniProtKB-SubCell"/>
</dbReference>
<evidence type="ECO:0000256" key="15">
    <source>
        <dbReference type="ARBA" id="ARBA00080646"/>
    </source>
</evidence>